<dbReference type="AlphaFoldDB" id="M0MEJ0"/>
<dbReference type="RefSeq" id="WP_006078473.1">
    <property type="nucleotide sequence ID" value="NZ_AOMD01000028.1"/>
</dbReference>
<name>M0MEJ0_9EURY</name>
<dbReference type="GO" id="GO:0016787">
    <property type="term" value="F:hydrolase activity"/>
    <property type="evidence" value="ECO:0007669"/>
    <property type="project" value="UniProtKB-KW"/>
</dbReference>
<keyword evidence="2" id="KW-0378">Hydrolase</keyword>
<dbReference type="InParanoid" id="M0MEJ0"/>
<feature type="domain" description="AB hydrolase-1" evidence="1">
    <location>
        <begin position="30"/>
        <end position="284"/>
    </location>
</feature>
<sequence>MALQTHDVAARDGLSLNLWERSSDTNDGEAVLFVHGSITCARALFAPPVTGDDSYSWLAAPGERGRTSFALDIRGYGDSDRPAELCEPPEENGPPVRADLAANDAADALGYVRERFDTVHLVGVSWGTNICGRLVERDDPAVASLVQCAPVYRTPYDVEDGLAALGLDPDLDAYYYQDRATVESRQGEDTDALFEAIWRTQIESNQGVDENRYIAQTGALADFADCCADDPPYDAVNIDVPTLVVRGSDDEISWRADATALYDELGTPDAEYLELAGADHYAMHSERRRALYDAVNRFHDRT</sequence>
<dbReference type="PANTHER" id="PTHR43798:SF33">
    <property type="entry name" value="HYDROLASE, PUTATIVE (AFU_ORTHOLOGUE AFUA_2G14860)-RELATED"/>
    <property type="match status" value="1"/>
</dbReference>
<dbReference type="PATRIC" id="fig|1227455.4.peg.2673"/>
<protein>
    <submittedName>
        <fullName evidence="2">Alpha/beta fold family hydrolase</fullName>
    </submittedName>
</protein>
<comment type="caution">
    <text evidence="2">The sequence shown here is derived from an EMBL/GenBank/DDBJ whole genome shotgun (WGS) entry which is preliminary data.</text>
</comment>
<evidence type="ECO:0000313" key="3">
    <source>
        <dbReference type="Proteomes" id="UP000011669"/>
    </source>
</evidence>
<dbReference type="EMBL" id="AOMD01000028">
    <property type="protein sequence ID" value="EMA43753.1"/>
    <property type="molecule type" value="Genomic_DNA"/>
</dbReference>
<organism evidence="2 3">
    <name type="scientific">Halococcus saccharolyticus DSM 5350</name>
    <dbReference type="NCBI Taxonomy" id="1227455"/>
    <lineage>
        <taxon>Archaea</taxon>
        <taxon>Methanobacteriati</taxon>
        <taxon>Methanobacteriota</taxon>
        <taxon>Stenosarchaea group</taxon>
        <taxon>Halobacteria</taxon>
        <taxon>Halobacteriales</taxon>
        <taxon>Halococcaceae</taxon>
        <taxon>Halococcus</taxon>
    </lineage>
</organism>
<evidence type="ECO:0000259" key="1">
    <source>
        <dbReference type="Pfam" id="PF00561"/>
    </source>
</evidence>
<dbReference type="SUPFAM" id="SSF53474">
    <property type="entry name" value="alpha/beta-Hydrolases"/>
    <property type="match status" value="1"/>
</dbReference>
<proteinExistence type="predicted"/>
<dbReference type="GO" id="GO:0016020">
    <property type="term" value="C:membrane"/>
    <property type="evidence" value="ECO:0007669"/>
    <property type="project" value="TreeGrafter"/>
</dbReference>
<dbReference type="STRING" id="1227455.C449_13077"/>
<accession>M0MEJ0</accession>
<dbReference type="Proteomes" id="UP000011669">
    <property type="component" value="Unassembled WGS sequence"/>
</dbReference>
<keyword evidence="3" id="KW-1185">Reference proteome</keyword>
<dbReference type="OrthoDB" id="182518at2157"/>
<dbReference type="PANTHER" id="PTHR43798">
    <property type="entry name" value="MONOACYLGLYCEROL LIPASE"/>
    <property type="match status" value="1"/>
</dbReference>
<gene>
    <name evidence="2" type="ORF">C449_13077</name>
</gene>
<dbReference type="InterPro" id="IPR029058">
    <property type="entry name" value="AB_hydrolase_fold"/>
</dbReference>
<reference evidence="2 3" key="1">
    <citation type="journal article" date="2014" name="PLoS Genet.">
        <title>Phylogenetically driven sequencing of extremely halophilic archaea reveals strategies for static and dynamic osmo-response.</title>
        <authorList>
            <person name="Becker E.A."/>
            <person name="Seitzer P.M."/>
            <person name="Tritt A."/>
            <person name="Larsen D."/>
            <person name="Krusor M."/>
            <person name="Yao A.I."/>
            <person name="Wu D."/>
            <person name="Madern D."/>
            <person name="Eisen J.A."/>
            <person name="Darling A.E."/>
            <person name="Facciotti M.T."/>
        </authorList>
    </citation>
    <scope>NUCLEOTIDE SEQUENCE [LARGE SCALE GENOMIC DNA]</scope>
    <source>
        <strain evidence="2 3">DSM 5350</strain>
    </source>
</reference>
<dbReference type="Gene3D" id="3.40.50.1820">
    <property type="entry name" value="alpha/beta hydrolase"/>
    <property type="match status" value="1"/>
</dbReference>
<dbReference type="InterPro" id="IPR050266">
    <property type="entry name" value="AB_hydrolase_sf"/>
</dbReference>
<dbReference type="InterPro" id="IPR000073">
    <property type="entry name" value="AB_hydrolase_1"/>
</dbReference>
<evidence type="ECO:0000313" key="2">
    <source>
        <dbReference type="EMBL" id="EMA43753.1"/>
    </source>
</evidence>
<dbReference type="Pfam" id="PF00561">
    <property type="entry name" value="Abhydrolase_1"/>
    <property type="match status" value="1"/>
</dbReference>